<evidence type="ECO:0000313" key="1">
    <source>
        <dbReference type="EMBL" id="KAJ4486636.1"/>
    </source>
</evidence>
<reference evidence="1" key="1">
    <citation type="submission" date="2022-08" db="EMBL/GenBank/DDBJ databases">
        <authorList>
            <consortium name="DOE Joint Genome Institute"/>
            <person name="Min B."/>
            <person name="Riley R."/>
            <person name="Sierra-Patev S."/>
            <person name="Naranjo-Ortiz M."/>
            <person name="Looney B."/>
            <person name="Konkel Z."/>
            <person name="Slot J.C."/>
            <person name="Sakamoto Y."/>
            <person name="Steenwyk J.L."/>
            <person name="Rokas A."/>
            <person name="Carro J."/>
            <person name="Camarero S."/>
            <person name="Ferreira P."/>
            <person name="Molpeceres G."/>
            <person name="Ruiz-Duenas F.J."/>
            <person name="Serrano A."/>
            <person name="Henrissat B."/>
            <person name="Drula E."/>
            <person name="Hughes K.W."/>
            <person name="Mata J.L."/>
            <person name="Ishikawa N.K."/>
            <person name="Vargas-Isla R."/>
            <person name="Ushijima S."/>
            <person name="Smith C.A."/>
            <person name="Ahrendt S."/>
            <person name="Andreopoulos W."/>
            <person name="He G."/>
            <person name="Labutti K."/>
            <person name="Lipzen A."/>
            <person name="Ng V."/>
            <person name="Sandor L."/>
            <person name="Barry K."/>
            <person name="Martinez A.T."/>
            <person name="Xiao Y."/>
            <person name="Gibbons J.G."/>
            <person name="Terashima K."/>
            <person name="Hibbett D.S."/>
            <person name="Grigoriev I.V."/>
        </authorList>
    </citation>
    <scope>NUCLEOTIDE SEQUENCE</scope>
    <source>
        <strain evidence="1">Sp2 HRB7682 ss15</strain>
    </source>
</reference>
<dbReference type="EMBL" id="JANVFS010000010">
    <property type="protein sequence ID" value="KAJ4486636.1"/>
    <property type="molecule type" value="Genomic_DNA"/>
</dbReference>
<accession>A0A9W9DUC6</accession>
<protein>
    <submittedName>
        <fullName evidence="1">Uncharacterized protein</fullName>
    </submittedName>
</protein>
<dbReference type="Proteomes" id="UP001150238">
    <property type="component" value="Unassembled WGS sequence"/>
</dbReference>
<gene>
    <name evidence="1" type="ORF">C8J55DRAFT_487609</name>
</gene>
<name>A0A9W9DUC6_9AGAR</name>
<reference evidence="1" key="2">
    <citation type="journal article" date="2023" name="Proc. Natl. Acad. Sci. U.S.A.">
        <title>A global phylogenomic analysis of the shiitake genus Lentinula.</title>
        <authorList>
            <person name="Sierra-Patev S."/>
            <person name="Min B."/>
            <person name="Naranjo-Ortiz M."/>
            <person name="Looney B."/>
            <person name="Konkel Z."/>
            <person name="Slot J.C."/>
            <person name="Sakamoto Y."/>
            <person name="Steenwyk J.L."/>
            <person name="Rokas A."/>
            <person name="Carro J."/>
            <person name="Camarero S."/>
            <person name="Ferreira P."/>
            <person name="Molpeceres G."/>
            <person name="Ruiz-Duenas F.J."/>
            <person name="Serrano A."/>
            <person name="Henrissat B."/>
            <person name="Drula E."/>
            <person name="Hughes K.W."/>
            <person name="Mata J.L."/>
            <person name="Ishikawa N.K."/>
            <person name="Vargas-Isla R."/>
            <person name="Ushijima S."/>
            <person name="Smith C.A."/>
            <person name="Donoghue J."/>
            <person name="Ahrendt S."/>
            <person name="Andreopoulos W."/>
            <person name="He G."/>
            <person name="LaButti K."/>
            <person name="Lipzen A."/>
            <person name="Ng V."/>
            <person name="Riley R."/>
            <person name="Sandor L."/>
            <person name="Barry K."/>
            <person name="Martinez A.T."/>
            <person name="Xiao Y."/>
            <person name="Gibbons J.G."/>
            <person name="Terashima K."/>
            <person name="Grigoriev I.V."/>
            <person name="Hibbett D."/>
        </authorList>
    </citation>
    <scope>NUCLEOTIDE SEQUENCE</scope>
    <source>
        <strain evidence="1">Sp2 HRB7682 ss15</strain>
    </source>
</reference>
<proteinExistence type="predicted"/>
<evidence type="ECO:0000313" key="2">
    <source>
        <dbReference type="Proteomes" id="UP001150238"/>
    </source>
</evidence>
<organism evidence="1 2">
    <name type="scientific">Lentinula lateritia</name>
    <dbReference type="NCBI Taxonomy" id="40482"/>
    <lineage>
        <taxon>Eukaryota</taxon>
        <taxon>Fungi</taxon>
        <taxon>Dikarya</taxon>
        <taxon>Basidiomycota</taxon>
        <taxon>Agaricomycotina</taxon>
        <taxon>Agaricomycetes</taxon>
        <taxon>Agaricomycetidae</taxon>
        <taxon>Agaricales</taxon>
        <taxon>Marasmiineae</taxon>
        <taxon>Omphalotaceae</taxon>
        <taxon>Lentinula</taxon>
    </lineage>
</organism>
<sequence length="215" mass="24595">MVKDELTTENPNPPHALFTIYGRLLKGIASHTMYRSVLSALERALDRIETRSDRNQGAMGQVLNPIIAQIQSGDGMGHNVPLDPRTEMFLGWIIQRDIRVDRKKFLRTHKEYRATRLNSGSKPLSSTIEDETLVTRLDYRTVPVESTVITVEEARREYELHCQWFGRDSEKVPRLLKEAKGKERTELPLTMALYPYGLLTGARIGFNVLMIVVED</sequence>
<dbReference type="AlphaFoldDB" id="A0A9W9DUC6"/>
<comment type="caution">
    <text evidence="1">The sequence shown here is derived from an EMBL/GenBank/DDBJ whole genome shotgun (WGS) entry which is preliminary data.</text>
</comment>